<dbReference type="Gene3D" id="3.40.50.720">
    <property type="entry name" value="NAD(P)-binding Rossmann-like Domain"/>
    <property type="match status" value="1"/>
</dbReference>
<proteinExistence type="predicted"/>
<feature type="domain" description="Gfo/Idh/MocA-like oxidoreductase C-terminal" evidence="3">
    <location>
        <begin position="142"/>
        <end position="341"/>
    </location>
</feature>
<dbReference type="Proteomes" id="UP001610446">
    <property type="component" value="Unassembled WGS sequence"/>
</dbReference>
<reference evidence="4 5" key="1">
    <citation type="submission" date="2024-07" db="EMBL/GenBank/DDBJ databases">
        <title>Section-level genome sequencing and comparative genomics of Aspergillus sections Usti and Cavernicolus.</title>
        <authorList>
            <consortium name="Lawrence Berkeley National Laboratory"/>
            <person name="Nybo J.L."/>
            <person name="Vesth T.C."/>
            <person name="Theobald S."/>
            <person name="Frisvad J.C."/>
            <person name="Larsen T.O."/>
            <person name="Kjaerboelling I."/>
            <person name="Rothschild-Mancinelli K."/>
            <person name="Lyhne E.K."/>
            <person name="Kogle M.E."/>
            <person name="Barry K."/>
            <person name="Clum A."/>
            <person name="Na H."/>
            <person name="Ledsgaard L."/>
            <person name="Lin J."/>
            <person name="Lipzen A."/>
            <person name="Kuo A."/>
            <person name="Riley R."/>
            <person name="Mondo S."/>
            <person name="Labutti K."/>
            <person name="Haridas S."/>
            <person name="Pangalinan J."/>
            <person name="Salamov A.A."/>
            <person name="Simmons B.A."/>
            <person name="Magnuson J.K."/>
            <person name="Chen J."/>
            <person name="Drula E."/>
            <person name="Henrissat B."/>
            <person name="Wiebenga A."/>
            <person name="Lubbers R.J."/>
            <person name="Gomes A.C."/>
            <person name="Makela M.R."/>
            <person name="Stajich J."/>
            <person name="Grigoriev I.V."/>
            <person name="Mortensen U.H."/>
            <person name="De Vries R.P."/>
            <person name="Baker S.E."/>
            <person name="Andersen M.R."/>
        </authorList>
    </citation>
    <scope>NUCLEOTIDE SEQUENCE [LARGE SCALE GENOMIC DNA]</scope>
    <source>
        <strain evidence="4 5">CBS 123904</strain>
    </source>
</reference>
<dbReference type="InterPro" id="IPR000683">
    <property type="entry name" value="Gfo/Idh/MocA-like_OxRdtase_N"/>
</dbReference>
<evidence type="ECO:0008006" key="6">
    <source>
        <dbReference type="Google" id="ProtNLM"/>
    </source>
</evidence>
<evidence type="ECO:0000313" key="5">
    <source>
        <dbReference type="Proteomes" id="UP001610446"/>
    </source>
</evidence>
<dbReference type="SUPFAM" id="SSF51735">
    <property type="entry name" value="NAD(P)-binding Rossmann-fold domains"/>
    <property type="match status" value="1"/>
</dbReference>
<dbReference type="Pfam" id="PF02894">
    <property type="entry name" value="GFO_IDH_MocA_C"/>
    <property type="match status" value="1"/>
</dbReference>
<evidence type="ECO:0000259" key="3">
    <source>
        <dbReference type="Pfam" id="PF02894"/>
    </source>
</evidence>
<dbReference type="EMBL" id="JBFXLU010000054">
    <property type="protein sequence ID" value="KAL2847796.1"/>
    <property type="molecule type" value="Genomic_DNA"/>
</dbReference>
<evidence type="ECO:0000259" key="2">
    <source>
        <dbReference type="Pfam" id="PF01408"/>
    </source>
</evidence>
<protein>
    <recommendedName>
        <fullName evidence="6">NAD-binding Rossmann fold oxidoreductase family protein</fullName>
    </recommendedName>
</protein>
<evidence type="ECO:0000313" key="4">
    <source>
        <dbReference type="EMBL" id="KAL2847796.1"/>
    </source>
</evidence>
<evidence type="ECO:0000256" key="1">
    <source>
        <dbReference type="ARBA" id="ARBA00023002"/>
    </source>
</evidence>
<dbReference type="InterPro" id="IPR004104">
    <property type="entry name" value="Gfo/Idh/MocA-like_OxRdtase_C"/>
</dbReference>
<dbReference type="Gene3D" id="3.30.360.10">
    <property type="entry name" value="Dihydrodipicolinate Reductase, domain 2"/>
    <property type="match status" value="1"/>
</dbReference>
<comment type="caution">
    <text evidence="4">The sequence shown here is derived from an EMBL/GenBank/DDBJ whole genome shotgun (WGS) entry which is preliminary data.</text>
</comment>
<dbReference type="SUPFAM" id="SSF55347">
    <property type="entry name" value="Glyceraldehyde-3-phosphate dehydrogenase-like, C-terminal domain"/>
    <property type="match status" value="1"/>
</dbReference>
<dbReference type="PANTHER" id="PTHR42840:SF3">
    <property type="entry name" value="BINDING ROSSMANN FOLD OXIDOREDUCTASE, PUTATIVE (AFU_ORTHOLOGUE AFUA_2G10240)-RELATED"/>
    <property type="match status" value="1"/>
</dbReference>
<organism evidence="4 5">
    <name type="scientific">Aspergillus pseudoustus</name>
    <dbReference type="NCBI Taxonomy" id="1810923"/>
    <lineage>
        <taxon>Eukaryota</taxon>
        <taxon>Fungi</taxon>
        <taxon>Dikarya</taxon>
        <taxon>Ascomycota</taxon>
        <taxon>Pezizomycotina</taxon>
        <taxon>Eurotiomycetes</taxon>
        <taxon>Eurotiomycetidae</taxon>
        <taxon>Eurotiales</taxon>
        <taxon>Aspergillaceae</taxon>
        <taxon>Aspergillus</taxon>
        <taxon>Aspergillus subgen. Nidulantes</taxon>
    </lineage>
</organism>
<accession>A0ABR4K6Q3</accession>
<dbReference type="Pfam" id="PF01408">
    <property type="entry name" value="GFO_IDH_MocA"/>
    <property type="match status" value="1"/>
</dbReference>
<keyword evidence="5" id="KW-1185">Reference proteome</keyword>
<dbReference type="PANTHER" id="PTHR42840">
    <property type="entry name" value="NAD(P)-BINDING ROSSMANN-FOLD SUPERFAMILY PROTEIN-RELATED"/>
    <property type="match status" value="1"/>
</dbReference>
<sequence length="349" mass="38392">MSTKLNIGVVGIGRMGQRHALNLAYRVPRARLLCVCSPAPHEIQWAEENLKPDGVQVFAEFDEMIKTPGLQAVVIASPTDLHVTHTVAALERGIHVLCEKPITTDAEVLRKLIDEKKKTPETKLMVAFVRRFDQNYADALAKVQAGVIGEPLVIRSQGTEKLDKTGYFIGYARVSGGIFLDTVIHDIDLTLAFFGDDIQPKSCYATGIISHHHEMKEFGDADNAVGVVEFWGGRIAYYYHSRTTMHGYDNCTEIVGREGKIGIGLHPTVNKVQVSGGSGIVQEVFPSWIDQYKHAFVTEMEAFTDAVLDGKEVPLKLSAALTGLKIAQALQESLVSGKKVEFDESGERK</sequence>
<gene>
    <name evidence="4" type="ORF">BJY01DRAFT_262908</name>
</gene>
<dbReference type="InterPro" id="IPR036291">
    <property type="entry name" value="NAD(P)-bd_dom_sf"/>
</dbReference>
<feature type="domain" description="Gfo/Idh/MocA-like oxidoreductase N-terminal" evidence="2">
    <location>
        <begin position="5"/>
        <end position="127"/>
    </location>
</feature>
<name>A0ABR4K6Q3_9EURO</name>
<keyword evidence="1" id="KW-0560">Oxidoreductase</keyword>